<evidence type="ECO:0000256" key="3">
    <source>
        <dbReference type="ARBA" id="ARBA00022825"/>
    </source>
</evidence>
<organism evidence="6">
    <name type="scientific">uncultured Alphaproteobacteria bacterium</name>
    <dbReference type="NCBI Taxonomy" id="91750"/>
    <lineage>
        <taxon>Bacteria</taxon>
        <taxon>Pseudomonadati</taxon>
        <taxon>Pseudomonadota</taxon>
        <taxon>Alphaproteobacteria</taxon>
        <taxon>environmental samples</taxon>
    </lineage>
</organism>
<dbReference type="Gene3D" id="3.30.750.44">
    <property type="match status" value="1"/>
</dbReference>
<dbReference type="AlphaFoldDB" id="A0A6G8F367"/>
<dbReference type="Pfam" id="PF03572">
    <property type="entry name" value="Peptidase_S41"/>
    <property type="match status" value="1"/>
</dbReference>
<evidence type="ECO:0000256" key="1">
    <source>
        <dbReference type="ARBA" id="ARBA00022670"/>
    </source>
</evidence>
<protein>
    <recommendedName>
        <fullName evidence="5">Tail specific protease domain-containing protein</fullName>
    </recommendedName>
</protein>
<dbReference type="GO" id="GO:0007165">
    <property type="term" value="P:signal transduction"/>
    <property type="evidence" value="ECO:0007669"/>
    <property type="project" value="TreeGrafter"/>
</dbReference>
<dbReference type="GO" id="GO:0004175">
    <property type="term" value="F:endopeptidase activity"/>
    <property type="evidence" value="ECO:0007669"/>
    <property type="project" value="TreeGrafter"/>
</dbReference>
<dbReference type="GO" id="GO:0008236">
    <property type="term" value="F:serine-type peptidase activity"/>
    <property type="evidence" value="ECO:0007669"/>
    <property type="project" value="UniProtKB-KW"/>
</dbReference>
<dbReference type="PANTHER" id="PTHR32060">
    <property type="entry name" value="TAIL-SPECIFIC PROTEASE"/>
    <property type="match status" value="1"/>
</dbReference>
<dbReference type="PANTHER" id="PTHR32060:SF30">
    <property type="entry name" value="CARBOXY-TERMINAL PROCESSING PROTEASE CTPA"/>
    <property type="match status" value="1"/>
</dbReference>
<reference evidence="6" key="1">
    <citation type="journal article" date="2020" name="J. ISSAAS">
        <title>Lactobacilli and other gastrointestinal microbiota of Peromyscus leucopus, reservoir host for agents of Lyme disease and other zoonoses in North America.</title>
        <authorList>
            <person name="Milovic A."/>
            <person name="Bassam K."/>
            <person name="Shao H."/>
            <person name="Chatzistamou I."/>
            <person name="Tufts D.M."/>
            <person name="Diuk-Wasser M."/>
            <person name="Barbour A.G."/>
        </authorList>
    </citation>
    <scope>NUCLEOTIDE SEQUENCE</scope>
    <source>
        <strain evidence="6">LL90</strain>
    </source>
</reference>
<dbReference type="GO" id="GO:0006508">
    <property type="term" value="P:proteolysis"/>
    <property type="evidence" value="ECO:0007669"/>
    <property type="project" value="UniProtKB-KW"/>
</dbReference>
<dbReference type="SUPFAM" id="SSF52096">
    <property type="entry name" value="ClpP/crotonase"/>
    <property type="match status" value="1"/>
</dbReference>
<keyword evidence="2" id="KW-0378">Hydrolase</keyword>
<proteinExistence type="predicted"/>
<feature type="domain" description="Tail specific protease" evidence="5">
    <location>
        <begin position="136"/>
        <end position="321"/>
    </location>
</feature>
<evidence type="ECO:0000313" key="6">
    <source>
        <dbReference type="EMBL" id="QIM10684.1"/>
    </source>
</evidence>
<dbReference type="GO" id="GO:0030288">
    <property type="term" value="C:outer membrane-bounded periplasmic space"/>
    <property type="evidence" value="ECO:0007669"/>
    <property type="project" value="TreeGrafter"/>
</dbReference>
<keyword evidence="3" id="KW-0720">Serine protease</keyword>
<dbReference type="EMBL" id="MN990732">
    <property type="protein sequence ID" value="QIM10684.1"/>
    <property type="molecule type" value="Genomic_DNA"/>
</dbReference>
<feature type="signal peptide" evidence="4">
    <location>
        <begin position="1"/>
        <end position="21"/>
    </location>
</feature>
<dbReference type="InterPro" id="IPR004447">
    <property type="entry name" value="Peptidase_S41A"/>
</dbReference>
<evidence type="ECO:0000256" key="2">
    <source>
        <dbReference type="ARBA" id="ARBA00022801"/>
    </source>
</evidence>
<evidence type="ECO:0000256" key="4">
    <source>
        <dbReference type="SAM" id="SignalP"/>
    </source>
</evidence>
<gene>
    <name evidence="6" type="ORF">PlAlph_5760</name>
</gene>
<keyword evidence="4" id="KW-0732">Signal</keyword>
<name>A0A6G8F367_9PROT</name>
<keyword evidence="1" id="KW-0645">Protease</keyword>
<dbReference type="Gene3D" id="3.90.226.10">
    <property type="entry name" value="2-enoyl-CoA Hydratase, Chain A, domain 1"/>
    <property type="match status" value="1"/>
</dbReference>
<dbReference type="InterPro" id="IPR029045">
    <property type="entry name" value="ClpP/crotonase-like_dom_sf"/>
</dbReference>
<dbReference type="InterPro" id="IPR005151">
    <property type="entry name" value="Tail-specific_protease"/>
</dbReference>
<sequence length="354" mass="38752">MFKKIALIICCILLCTKLAHADDKALIATVYTTIADKHLIPVEISETAITALKSLNKIDKNLTFADGKEMVYLYYKRQTAGLWHKPENGGTISDWAEITSAAIEKAAKISPKAAKEKEYLVEKIFHAAAASLKDHSQYHFSDEIEEVRNSQPFSVKTDGKFLYIKIKGFSTDTASMVKNALARHPQTAAVIIDLRGNAGGQLNAAIEVAKLFIDDGIIVATKGRDNNSAKYYVSEQHTAFNLPLAVLIDQTTASSAEVLAAALKEQAQAQLIGTLSYGKGTIQDIYLFDNGGKLALTTGQFFTPSGSRIEKIGLFPDYCIINDKLVTTPPCPQQKRENKSFDINFAKQVLSGQI</sequence>
<evidence type="ECO:0000259" key="5">
    <source>
        <dbReference type="SMART" id="SM00245"/>
    </source>
</evidence>
<dbReference type="SMART" id="SM00245">
    <property type="entry name" value="TSPc"/>
    <property type="match status" value="1"/>
</dbReference>
<accession>A0A6G8F367</accession>
<dbReference type="CDD" id="cd07560">
    <property type="entry name" value="Peptidase_S41_CPP"/>
    <property type="match status" value="1"/>
</dbReference>
<feature type="chain" id="PRO_5026279088" description="Tail specific protease domain-containing protein" evidence="4">
    <location>
        <begin position="22"/>
        <end position="354"/>
    </location>
</feature>